<evidence type="ECO:0000256" key="5">
    <source>
        <dbReference type="ARBA" id="ARBA00023163"/>
    </source>
</evidence>
<evidence type="ECO:0000313" key="8">
    <source>
        <dbReference type="EMBL" id="OAT86529.1"/>
    </source>
</evidence>
<keyword evidence="3 6" id="KW-0694">RNA-binding</keyword>
<keyword evidence="5 6" id="KW-0804">Transcription</keyword>
<evidence type="ECO:0000256" key="6">
    <source>
        <dbReference type="HAMAP-Rule" id="MF_00073"/>
    </source>
</evidence>
<dbReference type="InterPro" id="IPR011605">
    <property type="entry name" value="NusB_fam"/>
</dbReference>
<dbReference type="STRING" id="1838280.A6M21_03730"/>
<dbReference type="NCBIfam" id="TIGR01951">
    <property type="entry name" value="nusB"/>
    <property type="match status" value="1"/>
</dbReference>
<dbReference type="GO" id="GO:0006353">
    <property type="term" value="P:DNA-templated transcription termination"/>
    <property type="evidence" value="ECO:0007669"/>
    <property type="project" value="UniProtKB-UniRule"/>
</dbReference>
<dbReference type="InterPro" id="IPR006027">
    <property type="entry name" value="NusB_RsmB_TIM44"/>
</dbReference>
<comment type="similarity">
    <text evidence="1 6">Belongs to the NusB family.</text>
</comment>
<comment type="caution">
    <text evidence="8">The sequence shown here is derived from an EMBL/GenBank/DDBJ whole genome shotgun (WGS) entry which is preliminary data.</text>
</comment>
<keyword evidence="2 6" id="KW-0889">Transcription antitermination</keyword>
<dbReference type="OrthoDB" id="9811381at2"/>
<keyword evidence="9" id="KW-1185">Reference proteome</keyword>
<evidence type="ECO:0000259" key="7">
    <source>
        <dbReference type="Pfam" id="PF01029"/>
    </source>
</evidence>
<gene>
    <name evidence="6" type="primary">nusB</name>
    <name evidence="8" type="ORF">A6M21_03730</name>
</gene>
<dbReference type="PANTHER" id="PTHR11078">
    <property type="entry name" value="N UTILIZATION SUBSTANCE PROTEIN B-RELATED"/>
    <property type="match status" value="1"/>
</dbReference>
<keyword evidence="4 6" id="KW-0805">Transcription regulation</keyword>
<proteinExistence type="inferred from homology"/>
<dbReference type="HAMAP" id="MF_00073">
    <property type="entry name" value="NusB"/>
    <property type="match status" value="1"/>
</dbReference>
<dbReference type="Gene3D" id="1.10.940.10">
    <property type="entry name" value="NusB-like"/>
    <property type="match status" value="1"/>
</dbReference>
<dbReference type="GO" id="GO:0003723">
    <property type="term" value="F:RNA binding"/>
    <property type="evidence" value="ECO:0007669"/>
    <property type="project" value="UniProtKB-UniRule"/>
</dbReference>
<evidence type="ECO:0000256" key="2">
    <source>
        <dbReference type="ARBA" id="ARBA00022814"/>
    </source>
</evidence>
<dbReference type="GO" id="GO:0031564">
    <property type="term" value="P:transcription antitermination"/>
    <property type="evidence" value="ECO:0007669"/>
    <property type="project" value="UniProtKB-KW"/>
</dbReference>
<organism evidence="8 9">
    <name type="scientific">Desulfotomaculum copahuensis</name>
    <dbReference type="NCBI Taxonomy" id="1838280"/>
    <lineage>
        <taxon>Bacteria</taxon>
        <taxon>Bacillati</taxon>
        <taxon>Bacillota</taxon>
        <taxon>Clostridia</taxon>
        <taxon>Eubacteriales</taxon>
        <taxon>Desulfotomaculaceae</taxon>
        <taxon>Desulfotomaculum</taxon>
    </lineage>
</organism>
<dbReference type="GO" id="GO:0005829">
    <property type="term" value="C:cytosol"/>
    <property type="evidence" value="ECO:0007669"/>
    <property type="project" value="TreeGrafter"/>
</dbReference>
<comment type="function">
    <text evidence="6">Involved in transcription antitermination. Required for transcription of ribosomal RNA (rRNA) genes. Binds specifically to the boxA antiterminator sequence of the ribosomal RNA (rrn) operons.</text>
</comment>
<evidence type="ECO:0000256" key="3">
    <source>
        <dbReference type="ARBA" id="ARBA00022884"/>
    </source>
</evidence>
<dbReference type="CDD" id="cd00619">
    <property type="entry name" value="Terminator_NusB"/>
    <property type="match status" value="1"/>
</dbReference>
<dbReference type="RefSeq" id="WP_066666256.1">
    <property type="nucleotide sequence ID" value="NZ_LYVF01000013.1"/>
</dbReference>
<feature type="domain" description="NusB/RsmB/TIM44" evidence="7">
    <location>
        <begin position="4"/>
        <end position="130"/>
    </location>
</feature>
<evidence type="ECO:0000256" key="1">
    <source>
        <dbReference type="ARBA" id="ARBA00005952"/>
    </source>
</evidence>
<evidence type="ECO:0000256" key="4">
    <source>
        <dbReference type="ARBA" id="ARBA00023015"/>
    </source>
</evidence>
<dbReference type="SUPFAM" id="SSF48013">
    <property type="entry name" value="NusB-like"/>
    <property type="match status" value="1"/>
</dbReference>
<dbReference type="EMBL" id="LYVF01000013">
    <property type="protein sequence ID" value="OAT86529.1"/>
    <property type="molecule type" value="Genomic_DNA"/>
</dbReference>
<dbReference type="Proteomes" id="UP000078532">
    <property type="component" value="Unassembled WGS sequence"/>
</dbReference>
<dbReference type="PANTHER" id="PTHR11078:SF3">
    <property type="entry name" value="ANTITERMINATION NUSB DOMAIN-CONTAINING PROTEIN"/>
    <property type="match status" value="1"/>
</dbReference>
<sequence>MGRRQAREAALQTMFQIDIGRVGPEAALAHVHSEAGLKAEDLQFARELVMGTIEHLSGLDAVITRLSRDWRLDRLAAVDRNLMRLALFEIFYRDDIPSGVSVNEAVELAKAFGGPESGRFINGILGRVVKDPAAYNPAGT</sequence>
<dbReference type="InterPro" id="IPR035926">
    <property type="entry name" value="NusB-like_sf"/>
</dbReference>
<dbReference type="AlphaFoldDB" id="A0A1B7LIX6"/>
<protein>
    <recommendedName>
        <fullName evidence="6">Transcription antitermination protein NusB</fullName>
    </recommendedName>
    <alternativeName>
        <fullName evidence="6">Antitermination factor NusB</fullName>
    </alternativeName>
</protein>
<name>A0A1B7LIX6_9FIRM</name>
<dbReference type="Pfam" id="PF01029">
    <property type="entry name" value="NusB"/>
    <property type="match status" value="1"/>
</dbReference>
<evidence type="ECO:0000313" key="9">
    <source>
        <dbReference type="Proteomes" id="UP000078532"/>
    </source>
</evidence>
<accession>A0A1B7LIX6</accession>
<reference evidence="8 9" key="1">
    <citation type="submission" date="2016-04" db="EMBL/GenBank/DDBJ databases">
        <authorList>
            <person name="Evans L.H."/>
            <person name="Alamgir A."/>
            <person name="Owens N."/>
            <person name="Weber N.D."/>
            <person name="Virtaneva K."/>
            <person name="Barbian K."/>
            <person name="Babar A."/>
            <person name="Rosenke K."/>
        </authorList>
    </citation>
    <scope>NUCLEOTIDE SEQUENCE [LARGE SCALE GENOMIC DNA]</scope>
    <source>
        <strain evidence="8 9">LMa1</strain>
    </source>
</reference>